<accession>A0A0P6VX27</accession>
<proteinExistence type="inferred from homology"/>
<evidence type="ECO:0000256" key="3">
    <source>
        <dbReference type="ARBA" id="ARBA00022729"/>
    </source>
</evidence>
<dbReference type="PANTHER" id="PTHR33376:SF7">
    <property type="entry name" value="C4-DICARBOXYLATE-BINDING PROTEIN DCTB"/>
    <property type="match status" value="1"/>
</dbReference>
<organism evidence="4 5">
    <name type="scientific">Prosthecodimorpha hirschii</name>
    <dbReference type="NCBI Taxonomy" id="665126"/>
    <lineage>
        <taxon>Bacteria</taxon>
        <taxon>Pseudomonadati</taxon>
        <taxon>Pseudomonadota</taxon>
        <taxon>Alphaproteobacteria</taxon>
        <taxon>Hyphomicrobiales</taxon>
        <taxon>Ancalomicrobiaceae</taxon>
        <taxon>Prosthecodimorpha</taxon>
    </lineage>
</organism>
<comment type="similarity">
    <text evidence="1">Belongs to the bacterial solute-binding protein 7 family.</text>
</comment>
<dbReference type="NCBIfam" id="NF037995">
    <property type="entry name" value="TRAP_S1"/>
    <property type="match status" value="1"/>
</dbReference>
<dbReference type="STRING" id="665126.ABB55_15890"/>
<dbReference type="GO" id="GO:0055085">
    <property type="term" value="P:transmembrane transport"/>
    <property type="evidence" value="ECO:0007669"/>
    <property type="project" value="InterPro"/>
</dbReference>
<dbReference type="Gene3D" id="3.40.190.170">
    <property type="entry name" value="Bacterial extracellular solute-binding protein, family 7"/>
    <property type="match status" value="1"/>
</dbReference>
<name>A0A0P6VX27_9HYPH</name>
<dbReference type="Pfam" id="PF03480">
    <property type="entry name" value="DctP"/>
    <property type="match status" value="1"/>
</dbReference>
<keyword evidence="5" id="KW-1185">Reference proteome</keyword>
<sequence>MFAATLGTAPARADEVVLRAVAAFPKALAFTKSFLGYVDKVNAAGKGVVRIDFTGGPEVIPQNQQVDSVRRGVLDMHYGPASFYLGKMPEADAWVGATVTAMEARKNGGFAIMQKAFDEKLGVTLLGHIDSGIGFHVYLLKEPKRTADGGVDLNGLKIRSQPIYKSFFEDLGAVSVSVPVPEVYGGLERSVFDGAGWPIIGILDLNWDKFLKVRIDPGFYSTDLGITINTAKWNSLPQAAKDILTKAAIEYEQESFDNFQKEIKATDETARSRGMTVLKLTGAAEKAYLDKAYESAWKRMKDAGSPHYDALRKAYYTR</sequence>
<dbReference type="Proteomes" id="UP000048984">
    <property type="component" value="Unassembled WGS sequence"/>
</dbReference>
<dbReference type="PANTHER" id="PTHR33376">
    <property type="match status" value="1"/>
</dbReference>
<keyword evidence="2" id="KW-0813">Transport</keyword>
<reference evidence="4 5" key="2">
    <citation type="submission" date="2015-10" db="EMBL/GenBank/DDBJ databases">
        <title>Draft Genome Sequence of Prosthecomicrobium hirschii ATCC 27832.</title>
        <authorList>
            <person name="Daniel J."/>
            <person name="Givan S.A."/>
            <person name="Brun Y.V."/>
            <person name="Brown P.J."/>
        </authorList>
    </citation>
    <scope>NUCLEOTIDE SEQUENCE [LARGE SCALE GENOMIC DNA]</scope>
    <source>
        <strain evidence="4 5">16</strain>
    </source>
</reference>
<evidence type="ECO:0000313" key="5">
    <source>
        <dbReference type="Proteomes" id="UP000048984"/>
    </source>
</evidence>
<comment type="caution">
    <text evidence="4">The sequence shown here is derived from an EMBL/GenBank/DDBJ whole genome shotgun (WGS) entry which is preliminary data.</text>
</comment>
<dbReference type="EMBL" id="LJYW01000001">
    <property type="protein sequence ID" value="KPL55928.1"/>
    <property type="molecule type" value="Genomic_DNA"/>
</dbReference>
<evidence type="ECO:0000256" key="1">
    <source>
        <dbReference type="ARBA" id="ARBA00009023"/>
    </source>
</evidence>
<keyword evidence="3" id="KW-0732">Signal</keyword>
<reference evidence="4 5" key="1">
    <citation type="submission" date="2015-09" db="EMBL/GenBank/DDBJ databases">
        <authorList>
            <person name="Jackson K.R."/>
            <person name="Lunt B.L."/>
            <person name="Fisher J.N.B."/>
            <person name="Gardner A.V."/>
            <person name="Bailey M.E."/>
            <person name="Deus L.M."/>
            <person name="Earl A.S."/>
            <person name="Gibby P.D."/>
            <person name="Hartmann K.A."/>
            <person name="Liu J.E."/>
            <person name="Manci A.M."/>
            <person name="Nielsen D.A."/>
            <person name="Solomon M.B."/>
            <person name="Breakwell D.P."/>
            <person name="Burnett S.H."/>
            <person name="Grose J.H."/>
        </authorList>
    </citation>
    <scope>NUCLEOTIDE SEQUENCE [LARGE SCALE GENOMIC DNA]</scope>
    <source>
        <strain evidence="4 5">16</strain>
    </source>
</reference>
<evidence type="ECO:0000256" key="2">
    <source>
        <dbReference type="ARBA" id="ARBA00022448"/>
    </source>
</evidence>
<dbReference type="OrthoDB" id="6139617at2"/>
<evidence type="ECO:0000313" key="4">
    <source>
        <dbReference type="EMBL" id="KPL55928.1"/>
    </source>
</evidence>
<dbReference type="InterPro" id="IPR038404">
    <property type="entry name" value="TRAP_DctP_sf"/>
</dbReference>
<dbReference type="InterPro" id="IPR018389">
    <property type="entry name" value="DctP_fam"/>
</dbReference>
<gene>
    <name evidence="4" type="ORF">ABB55_15890</name>
</gene>
<dbReference type="AlphaFoldDB" id="A0A0P6VX27"/>
<protein>
    <submittedName>
        <fullName evidence="4">C4-dicarboxylate ABC transporter substrate-binding protein</fullName>
    </submittedName>
</protein>